<name>A0ABX7B0B6_9PROT</name>
<sequence length="283" mass="31399">MYTDAIDLREFYESSLGQVARRMIRRRVRELWPDVRGQVVLGVGYAAPYLRPFRDEAERTIALMPASQGVVYWPAEGPGLSALADEAELPLPDMSVDRVLLVHGLECTEQLRPMMREIWRVMAGGGRLLVVAPNRRGIWARIDRTPFGHGSPYSPSQLKHVLRENMFVPERSARALFIPPIRSRFLLGSAPAWEEIGERWFKAFAGVYLLEASKQIYAGVSRKVVRPKKRRLMVPIPSGAGMPGAAGAAHVEHVDGVPAAACEEVGEAADYADFRDLPTGAGR</sequence>
<dbReference type="Pfam" id="PF08241">
    <property type="entry name" value="Methyltransf_11"/>
    <property type="match status" value="1"/>
</dbReference>
<keyword evidence="2" id="KW-0489">Methyltransferase</keyword>
<reference evidence="2" key="1">
    <citation type="submission" date="2021-02" db="EMBL/GenBank/DDBJ databases">
        <title>Skermanella TT6 skin isolate.</title>
        <authorList>
            <person name="Lee K."/>
            <person name="Ganzorig M."/>
        </authorList>
    </citation>
    <scope>NUCLEOTIDE SEQUENCE</scope>
    <source>
        <strain evidence="2">TT6</strain>
    </source>
</reference>
<keyword evidence="3" id="KW-1185">Reference proteome</keyword>
<dbReference type="InterPro" id="IPR029063">
    <property type="entry name" value="SAM-dependent_MTases_sf"/>
</dbReference>
<dbReference type="GO" id="GO:0032259">
    <property type="term" value="P:methylation"/>
    <property type="evidence" value="ECO:0007669"/>
    <property type="project" value="UniProtKB-KW"/>
</dbReference>
<protein>
    <submittedName>
        <fullName evidence="2">Methyltransferase domain-containing protein</fullName>
    </submittedName>
</protein>
<dbReference type="InterPro" id="IPR013216">
    <property type="entry name" value="Methyltransf_11"/>
</dbReference>
<gene>
    <name evidence="2" type="ORF">IGS68_14265</name>
</gene>
<dbReference type="Proteomes" id="UP000595197">
    <property type="component" value="Chromosome"/>
</dbReference>
<feature type="domain" description="Methyltransferase type 11" evidence="1">
    <location>
        <begin position="59"/>
        <end position="129"/>
    </location>
</feature>
<evidence type="ECO:0000313" key="3">
    <source>
        <dbReference type="Proteomes" id="UP000595197"/>
    </source>
</evidence>
<dbReference type="SUPFAM" id="SSF53335">
    <property type="entry name" value="S-adenosyl-L-methionine-dependent methyltransferases"/>
    <property type="match status" value="1"/>
</dbReference>
<dbReference type="Gene3D" id="3.40.50.150">
    <property type="entry name" value="Vaccinia Virus protein VP39"/>
    <property type="match status" value="1"/>
</dbReference>
<dbReference type="EMBL" id="CP067420">
    <property type="protein sequence ID" value="QQP87289.1"/>
    <property type="molecule type" value="Genomic_DNA"/>
</dbReference>
<dbReference type="GO" id="GO:0008168">
    <property type="term" value="F:methyltransferase activity"/>
    <property type="evidence" value="ECO:0007669"/>
    <property type="project" value="UniProtKB-KW"/>
</dbReference>
<proteinExistence type="predicted"/>
<accession>A0ABX7B0B6</accession>
<evidence type="ECO:0000259" key="1">
    <source>
        <dbReference type="Pfam" id="PF08241"/>
    </source>
</evidence>
<dbReference type="RefSeq" id="WP_201069962.1">
    <property type="nucleotide sequence ID" value="NZ_CP067420.1"/>
</dbReference>
<keyword evidence="2" id="KW-0808">Transferase</keyword>
<evidence type="ECO:0000313" key="2">
    <source>
        <dbReference type="EMBL" id="QQP87289.1"/>
    </source>
</evidence>
<organism evidence="2 3">
    <name type="scientific">Skermanella cutis</name>
    <dbReference type="NCBI Taxonomy" id="2775420"/>
    <lineage>
        <taxon>Bacteria</taxon>
        <taxon>Pseudomonadati</taxon>
        <taxon>Pseudomonadota</taxon>
        <taxon>Alphaproteobacteria</taxon>
        <taxon>Rhodospirillales</taxon>
        <taxon>Azospirillaceae</taxon>
        <taxon>Skermanella</taxon>
    </lineage>
</organism>